<evidence type="ECO:0000313" key="2">
    <source>
        <dbReference type="Proteomes" id="UP001288320"/>
    </source>
</evidence>
<accession>A0AAW9HN65</accession>
<name>A0AAW9HN65_9ACTO</name>
<dbReference type="GeneID" id="92812933"/>
<reference evidence="1" key="1">
    <citation type="submission" date="2023-10" db="EMBL/GenBank/DDBJ databases">
        <title>Whole Genome based description of the genera Actinobaculum and Actinotignum reveals a complex phylogenetic relationship within the species included in the genus Actinotignum.</title>
        <authorList>
            <person name="Jensen C.S."/>
            <person name="Dargis R."/>
            <person name="Kemp M."/>
            <person name="Christensen J.J."/>
        </authorList>
    </citation>
    <scope>NUCLEOTIDE SEQUENCE</scope>
    <source>
        <strain evidence="1">SLA_B245</strain>
    </source>
</reference>
<protein>
    <submittedName>
        <fullName evidence="1">Uncharacterized protein</fullName>
    </submittedName>
</protein>
<organism evidence="1 2">
    <name type="scientific">Actinotignum timonense</name>
    <dbReference type="NCBI Taxonomy" id="1870995"/>
    <lineage>
        <taxon>Bacteria</taxon>
        <taxon>Bacillati</taxon>
        <taxon>Actinomycetota</taxon>
        <taxon>Actinomycetes</taxon>
        <taxon>Actinomycetales</taxon>
        <taxon>Actinomycetaceae</taxon>
        <taxon>Actinotignum</taxon>
    </lineage>
</organism>
<gene>
    <name evidence="1" type="ORF">R6G74_02770</name>
</gene>
<sequence>MLIDPRDAGQPLQTREVWSRWAQSNPDEWEVARKFFLEMETYLPPNYYPNAEVETWELFPLDWDWIGVDMPYEFLTDQENYEELYVPRMKETLTEALLRVFRRGLAVRIEGTAMSLDELIKEDFWIESYQVAHLPLKKVTGKPRQDEPPLFHLAWQAMEDTGKMRGEIIDMFTSMQTMKSTPDRKCPAWVAQWQAQNPPIEWENPTTPSEIEGCW</sequence>
<comment type="caution">
    <text evidence="1">The sequence shown here is derived from an EMBL/GenBank/DDBJ whole genome shotgun (WGS) entry which is preliminary data.</text>
</comment>
<dbReference type="RefSeq" id="WP_180948896.1">
    <property type="nucleotide sequence ID" value="NZ_CAUPFC010000005.1"/>
</dbReference>
<proteinExistence type="predicted"/>
<evidence type="ECO:0000313" key="1">
    <source>
        <dbReference type="EMBL" id="MDY5140243.1"/>
    </source>
</evidence>
<dbReference type="Proteomes" id="UP001288320">
    <property type="component" value="Unassembled WGS sequence"/>
</dbReference>
<dbReference type="AlphaFoldDB" id="A0AAW9HN65"/>
<dbReference type="EMBL" id="JAWNFV010000004">
    <property type="protein sequence ID" value="MDY5140243.1"/>
    <property type="molecule type" value="Genomic_DNA"/>
</dbReference>